<protein>
    <submittedName>
        <fullName evidence="1">Uncharacterized protein</fullName>
    </submittedName>
</protein>
<organism evidence="1 2">
    <name type="scientific">Hydrogenophaga intermedia</name>
    <dbReference type="NCBI Taxonomy" id="65786"/>
    <lineage>
        <taxon>Bacteria</taxon>
        <taxon>Pseudomonadati</taxon>
        <taxon>Pseudomonadota</taxon>
        <taxon>Betaproteobacteria</taxon>
        <taxon>Burkholderiales</taxon>
        <taxon>Comamonadaceae</taxon>
        <taxon>Hydrogenophaga</taxon>
    </lineage>
</organism>
<dbReference type="AlphaFoldDB" id="A0A1L1PPI4"/>
<reference evidence="2" key="1">
    <citation type="submission" date="2014-02" db="EMBL/GenBank/DDBJ databases">
        <authorList>
            <person name="Gan H."/>
        </authorList>
    </citation>
    <scope>NUCLEOTIDE SEQUENCE [LARGE SCALE GENOMIC DNA]</scope>
    <source>
        <strain evidence="2">S1</strain>
    </source>
</reference>
<proteinExistence type="predicted"/>
<evidence type="ECO:0000313" key="2">
    <source>
        <dbReference type="Proteomes" id="UP000028878"/>
    </source>
</evidence>
<name>A0A1L1PPI4_HYDIT</name>
<dbReference type="Proteomes" id="UP000028878">
    <property type="component" value="Unassembled WGS sequence"/>
</dbReference>
<evidence type="ECO:0000313" key="1">
    <source>
        <dbReference type="EMBL" id="CDN89683.1"/>
    </source>
</evidence>
<keyword evidence="2" id="KW-1185">Reference proteome</keyword>
<accession>A0A1L1PPI4</accession>
<sequence>MKGQLEALEQQGVLPELDRSTDIAGPDVDGNGIRDDIDVYITALPMSELVKRAARQVARVQQKALLINLKDQPALLRLADAEAASTACMSSTILNGVSPELTSRMLREGHAITFKIEAITANTPERAERYLAYMGALHGTTTTYPTGKVCDEE</sequence>
<reference evidence="2" key="2">
    <citation type="submission" date="2014-11" db="EMBL/GenBank/DDBJ databases">
        <title>Draft genome sequence of Hydrogenophaga intermedia S1.</title>
        <authorList>
            <person name="Gan H.M."/>
            <person name="Chew T.H."/>
            <person name="Stolz A."/>
        </authorList>
    </citation>
    <scope>NUCLEOTIDE SEQUENCE [LARGE SCALE GENOMIC DNA]</scope>
    <source>
        <strain evidence="2">S1</strain>
    </source>
</reference>
<gene>
    <name evidence="1" type="ORF">BN948_04122</name>
</gene>
<dbReference type="EMBL" id="CCAE010000050">
    <property type="protein sequence ID" value="CDN89683.1"/>
    <property type="molecule type" value="Genomic_DNA"/>
</dbReference>